<proteinExistence type="predicted"/>
<dbReference type="AlphaFoldDB" id="A0A0A8Y538"/>
<protein>
    <submittedName>
        <fullName evidence="1">AtTLP3</fullName>
    </submittedName>
</protein>
<accession>A0A0A8Y538</accession>
<dbReference type="EMBL" id="GBRH01277952">
    <property type="protein sequence ID" value="JAD19943.1"/>
    <property type="molecule type" value="Transcribed_RNA"/>
</dbReference>
<reference evidence="1" key="2">
    <citation type="journal article" date="2015" name="Data Brief">
        <title>Shoot transcriptome of the giant reed, Arundo donax.</title>
        <authorList>
            <person name="Barrero R.A."/>
            <person name="Guerrero F.D."/>
            <person name="Moolhuijzen P."/>
            <person name="Goolsby J.A."/>
            <person name="Tidwell J."/>
            <person name="Bellgard S.E."/>
            <person name="Bellgard M.I."/>
        </authorList>
    </citation>
    <scope>NUCLEOTIDE SEQUENCE</scope>
    <source>
        <tissue evidence="1">Shoot tissue taken approximately 20 cm above the soil surface</tissue>
    </source>
</reference>
<reference evidence="1" key="1">
    <citation type="submission" date="2014-09" db="EMBL/GenBank/DDBJ databases">
        <authorList>
            <person name="Magalhaes I.L.F."/>
            <person name="Oliveira U."/>
            <person name="Santos F.R."/>
            <person name="Vidigal T.H.D.A."/>
            <person name="Brescovit A.D."/>
            <person name="Santos A.J."/>
        </authorList>
    </citation>
    <scope>NUCLEOTIDE SEQUENCE</scope>
    <source>
        <tissue evidence="1">Shoot tissue taken approximately 20 cm above the soil surface</tissue>
    </source>
</reference>
<evidence type="ECO:0000313" key="1">
    <source>
        <dbReference type="EMBL" id="JAD19943.1"/>
    </source>
</evidence>
<organism evidence="1">
    <name type="scientific">Arundo donax</name>
    <name type="common">Giant reed</name>
    <name type="synonym">Donax arundinaceus</name>
    <dbReference type="NCBI Taxonomy" id="35708"/>
    <lineage>
        <taxon>Eukaryota</taxon>
        <taxon>Viridiplantae</taxon>
        <taxon>Streptophyta</taxon>
        <taxon>Embryophyta</taxon>
        <taxon>Tracheophyta</taxon>
        <taxon>Spermatophyta</taxon>
        <taxon>Magnoliopsida</taxon>
        <taxon>Liliopsida</taxon>
        <taxon>Poales</taxon>
        <taxon>Poaceae</taxon>
        <taxon>PACMAD clade</taxon>
        <taxon>Arundinoideae</taxon>
        <taxon>Arundineae</taxon>
        <taxon>Arundo</taxon>
    </lineage>
</organism>
<name>A0A0A8Y538_ARUDO</name>
<sequence length="21" mass="2462">MQRCGRDAGRSCRWSSCGRCW</sequence>